<comment type="caution">
    <text evidence="2">The sequence shown here is derived from an EMBL/GenBank/DDBJ whole genome shotgun (WGS) entry which is preliminary data.</text>
</comment>
<reference evidence="2" key="1">
    <citation type="submission" date="2022-07" db="EMBL/GenBank/DDBJ databases">
        <title>Identification and characterization of Bacillus thuringiensis and other Bacillus cereus group isolates from spinach by whole genome sequencing.</title>
        <authorList>
            <person name="Zao X."/>
            <person name="Zervas A."/>
            <person name="Hendriks M."/>
            <person name="Rajkovic A."/>
            <person name="Van Overbeek L."/>
            <person name="Hendriksen N.B."/>
            <person name="Uyttendaele M."/>
        </authorList>
    </citation>
    <scope>NUCLEOTIDE SEQUENCE</scope>
    <source>
        <strain evidence="2">781001F-1</strain>
    </source>
</reference>
<dbReference type="EMBL" id="JANHEB010000136">
    <property type="protein sequence ID" value="MCQ6289116.1"/>
    <property type="molecule type" value="Genomic_DNA"/>
</dbReference>
<evidence type="ECO:0000256" key="1">
    <source>
        <dbReference type="SAM" id="Coils"/>
    </source>
</evidence>
<proteinExistence type="predicted"/>
<sequence>LSIYKWEAYETSKIKKDTKRWLSSYQKTLQTAHKTLKQGATQFLNTAFPEVQKTNQSVRAFVINFEGLYEYLATNAAKSSDPTAKAAFIKQIKKLQDSLDSTIKKFGTTKTEVNTSATNLQAAADDLQIEIQSMLTSLSQDDSSMAILANEIQTIQEQMKENLEKIVGAAVNSSINSLEFGVNLGTTVLQLPLDQFGTKPTDQKPTDASNTGSSLVSGSGQLALTTLSFANTANQDHVIKDANQKIESLRTDLVKKVQSLTKAKLEVTALAFVKGQADSVADVISAMDTNLGAYTDGLQELKEAFNQLESIASNTTATSKEITEQLDALKRTIESLKVLTEKQEKNYSIQVG</sequence>
<dbReference type="Gene3D" id="1.20.1170.10">
    <property type="match status" value="1"/>
</dbReference>
<feature type="non-terminal residue" evidence="2">
    <location>
        <position position="1"/>
    </location>
</feature>
<dbReference type="InterPro" id="IPR008414">
    <property type="entry name" value="HBL"/>
</dbReference>
<dbReference type="InterPro" id="IPR052785">
    <property type="entry name" value="Enterotoxin_cmpnt"/>
</dbReference>
<evidence type="ECO:0000313" key="2">
    <source>
        <dbReference type="EMBL" id="MCQ6289116.1"/>
    </source>
</evidence>
<protein>
    <submittedName>
        <fullName evidence="2">Alpha-helical pore-forming toxin family protein</fullName>
    </submittedName>
</protein>
<dbReference type="Pfam" id="PF05791">
    <property type="entry name" value="Bacillus_HBL"/>
    <property type="match status" value="1"/>
</dbReference>
<dbReference type="PANTHER" id="PTHR38443:SF2">
    <property type="entry name" value="NON-HEMOLYTIC ENTEROTOXIN LYTIC COMPONENT L1"/>
    <property type="match status" value="1"/>
</dbReference>
<dbReference type="RefSeq" id="WP_256425563.1">
    <property type="nucleotide sequence ID" value="NZ_JANHDY010000173.1"/>
</dbReference>
<accession>A0AAW5L8H0</accession>
<dbReference type="AlphaFoldDB" id="A0AAW5L8H0"/>
<evidence type="ECO:0000313" key="3">
    <source>
        <dbReference type="Proteomes" id="UP001204643"/>
    </source>
</evidence>
<dbReference type="Proteomes" id="UP001204643">
    <property type="component" value="Unassembled WGS sequence"/>
</dbReference>
<keyword evidence="1" id="KW-0175">Coiled coil</keyword>
<organism evidence="2 3">
    <name type="scientific">Bacillus cereus</name>
    <dbReference type="NCBI Taxonomy" id="1396"/>
    <lineage>
        <taxon>Bacteria</taxon>
        <taxon>Bacillati</taxon>
        <taxon>Bacillota</taxon>
        <taxon>Bacilli</taxon>
        <taxon>Bacillales</taxon>
        <taxon>Bacillaceae</taxon>
        <taxon>Bacillus</taxon>
        <taxon>Bacillus cereus group</taxon>
    </lineage>
</organism>
<dbReference type="SUPFAM" id="SSF58100">
    <property type="entry name" value="Bacterial hemolysins"/>
    <property type="match status" value="1"/>
</dbReference>
<dbReference type="GO" id="GO:0016020">
    <property type="term" value="C:membrane"/>
    <property type="evidence" value="ECO:0007669"/>
    <property type="project" value="InterPro"/>
</dbReference>
<dbReference type="PANTHER" id="PTHR38443">
    <property type="match status" value="1"/>
</dbReference>
<gene>
    <name evidence="2" type="ORF">NPM19_31625</name>
</gene>
<name>A0AAW5L8H0_BACCE</name>
<feature type="coiled-coil region" evidence="1">
    <location>
        <begin position="298"/>
        <end position="346"/>
    </location>
</feature>